<gene>
    <name evidence="3" type="ordered locus">Btus_2240</name>
</gene>
<dbReference type="Gene3D" id="1.10.10.2910">
    <property type="match status" value="1"/>
</dbReference>
<evidence type="ECO:0000313" key="3">
    <source>
        <dbReference type="EMBL" id="ADG06913.1"/>
    </source>
</evidence>
<dbReference type="eggNOG" id="COG1396">
    <property type="taxonomic scope" value="Bacteria"/>
</dbReference>
<dbReference type="PANTHER" id="PTHR43236:SF2">
    <property type="entry name" value="BLL0069 PROTEIN"/>
    <property type="match status" value="1"/>
</dbReference>
<dbReference type="KEGG" id="bts:Btus_2240"/>
<dbReference type="InterPro" id="IPR010359">
    <property type="entry name" value="IrrE_HExxH"/>
</dbReference>
<comment type="similarity">
    <text evidence="1">Belongs to the short-chain fatty acyl-CoA assimilation regulator (ScfR) family.</text>
</comment>
<feature type="domain" description="HTH cro/C1-type" evidence="2">
    <location>
        <begin position="17"/>
        <end position="68"/>
    </location>
</feature>
<dbReference type="Pfam" id="PF01381">
    <property type="entry name" value="HTH_3"/>
    <property type="match status" value="1"/>
</dbReference>
<accession>D5WRW1</accession>
<dbReference type="SMART" id="SM00530">
    <property type="entry name" value="HTH_XRE"/>
    <property type="match status" value="1"/>
</dbReference>
<dbReference type="PROSITE" id="PS50943">
    <property type="entry name" value="HTH_CROC1"/>
    <property type="match status" value="1"/>
</dbReference>
<dbReference type="PANTHER" id="PTHR43236">
    <property type="entry name" value="ANTITOXIN HIGA1"/>
    <property type="match status" value="1"/>
</dbReference>
<sequence length="388" mass="44624">MATGPKMRINPSMLVWARQDCGYSLEEAARKIRVKPEVLKSWETGWDSPTLRQLRALGKTYRRPAALFYLDTPPDDRPAIADFRTVHRAEPDLSPELGFEIRKAYDRRRIACELMNDMGEEIPDFDLNAVLSESAQEVAHRIRMRLGISVEAQFAWPDQYEALRSWISAVEKSGVLVFQSTDIPLAQMRGFSISKRPLPVITLNGKDSPRGRIFTLLHEFVHLTLDDSGICDLRDQDPGSRNDLETFCNYIAAEVLVPREALLAQPLVQQHRGKRWDDSDLSRLANRFKVSQEVMLLRLLLFGLADQEFYQEKRLEYRRIYAQHLQESSKEGYEPYYRRVLRANGRAYTGIVLDAFYQKIIGPIELSNYLGGIKFDHMNSIEKALLGT</sequence>
<organism evidence="3 4">
    <name type="scientific">Kyrpidia tusciae (strain DSM 2912 / NBRC 15312 / T2)</name>
    <name type="common">Bacillus tusciae</name>
    <dbReference type="NCBI Taxonomy" id="562970"/>
    <lineage>
        <taxon>Bacteria</taxon>
        <taxon>Bacillati</taxon>
        <taxon>Bacillota</taxon>
        <taxon>Bacilli</taxon>
        <taxon>Bacillales</taxon>
        <taxon>Alicyclobacillaceae</taxon>
        <taxon>Kyrpidia</taxon>
    </lineage>
</organism>
<dbReference type="eggNOG" id="COG2856">
    <property type="taxonomic scope" value="Bacteria"/>
</dbReference>
<dbReference type="Proteomes" id="UP000002368">
    <property type="component" value="Chromosome"/>
</dbReference>
<dbReference type="InterPro" id="IPR010982">
    <property type="entry name" value="Lambda_DNA-bd_dom_sf"/>
</dbReference>
<evidence type="ECO:0000313" key="4">
    <source>
        <dbReference type="Proteomes" id="UP000002368"/>
    </source>
</evidence>
<evidence type="ECO:0000256" key="1">
    <source>
        <dbReference type="ARBA" id="ARBA00007227"/>
    </source>
</evidence>
<keyword evidence="4" id="KW-1185">Reference proteome</keyword>
<evidence type="ECO:0000259" key="2">
    <source>
        <dbReference type="PROSITE" id="PS50943"/>
    </source>
</evidence>
<dbReference type="InterPro" id="IPR001387">
    <property type="entry name" value="Cro/C1-type_HTH"/>
</dbReference>
<dbReference type="AlphaFoldDB" id="D5WRW1"/>
<dbReference type="STRING" id="562970.Btus_2240"/>
<name>D5WRW1_KYRT2</name>
<dbReference type="HOGENOM" id="CLU_057454_1_0_9"/>
<dbReference type="Pfam" id="PF06114">
    <property type="entry name" value="Peptidase_M78"/>
    <property type="match status" value="1"/>
</dbReference>
<dbReference type="SUPFAM" id="SSF47413">
    <property type="entry name" value="lambda repressor-like DNA-binding domains"/>
    <property type="match status" value="1"/>
</dbReference>
<dbReference type="EMBL" id="CP002017">
    <property type="protein sequence ID" value="ADG06913.1"/>
    <property type="molecule type" value="Genomic_DNA"/>
</dbReference>
<dbReference type="CDD" id="cd00093">
    <property type="entry name" value="HTH_XRE"/>
    <property type="match status" value="1"/>
</dbReference>
<proteinExistence type="inferred from homology"/>
<protein>
    <recommendedName>
        <fullName evidence="2">HTH cro/C1-type domain-containing protein</fullName>
    </recommendedName>
</protein>
<dbReference type="RefSeq" id="WP_013076196.1">
    <property type="nucleotide sequence ID" value="NC_014098.1"/>
</dbReference>
<dbReference type="GO" id="GO:0003677">
    <property type="term" value="F:DNA binding"/>
    <property type="evidence" value="ECO:0007669"/>
    <property type="project" value="InterPro"/>
</dbReference>
<reference evidence="3 4" key="1">
    <citation type="journal article" date="2011" name="Stand. Genomic Sci.">
        <title>Complete genome sequence of the thermophilic, hydrogen-oxidizing Bacillus tusciae type strain (T2) and reclassification in the new genus, Kyrpidia gen. nov. as Kyrpidia tusciae comb. nov. and emendation of the family Alicyclobacillaceae da Costa and Rainey, 2010.</title>
        <authorList>
            <person name="Klenk H.P."/>
            <person name="Lapidus A."/>
            <person name="Chertkov O."/>
            <person name="Copeland A."/>
            <person name="Del Rio T.G."/>
            <person name="Nolan M."/>
            <person name="Lucas S."/>
            <person name="Chen F."/>
            <person name="Tice H."/>
            <person name="Cheng J.F."/>
            <person name="Han C."/>
            <person name="Bruce D."/>
            <person name="Goodwin L."/>
            <person name="Pitluck S."/>
            <person name="Pati A."/>
            <person name="Ivanova N."/>
            <person name="Mavromatis K."/>
            <person name="Daum C."/>
            <person name="Chen A."/>
            <person name="Palaniappan K."/>
            <person name="Chang Y.J."/>
            <person name="Land M."/>
            <person name="Hauser L."/>
            <person name="Jeffries C.D."/>
            <person name="Detter J.C."/>
            <person name="Rohde M."/>
            <person name="Abt B."/>
            <person name="Pukall R."/>
            <person name="Goker M."/>
            <person name="Bristow J."/>
            <person name="Markowitz V."/>
            <person name="Hugenholtz P."/>
            <person name="Eisen J.A."/>
        </authorList>
    </citation>
    <scope>NUCLEOTIDE SEQUENCE [LARGE SCALE GENOMIC DNA]</scope>
    <source>
        <strain evidence="3 4">DSM 2912</strain>
    </source>
</reference>
<dbReference type="InterPro" id="IPR052345">
    <property type="entry name" value="Rad_response_metalloprotease"/>
</dbReference>